<keyword evidence="2" id="KW-1185">Reference proteome</keyword>
<protein>
    <submittedName>
        <fullName evidence="1">Uncharacterized protein</fullName>
    </submittedName>
</protein>
<sequence length="161" mass="18509">MKKIVPFIILISISVSCDKKEITCCTTIDFGLDILIVNADGVNILDKVDGIASKDIRLFYRTDSEWIEHFGYDQRNAKGMTVEEINGENRLRVLLTPDYNNPDYDTRGFTEIKIQFSESDFDIIKGEIDFSNGHVICTKIWCNDVLKWEAYTSDRLITLIK</sequence>
<organism evidence="1 2">
    <name type="scientific">Maribacter arenosus</name>
    <dbReference type="NCBI Taxonomy" id="1854708"/>
    <lineage>
        <taxon>Bacteria</taxon>
        <taxon>Pseudomonadati</taxon>
        <taxon>Bacteroidota</taxon>
        <taxon>Flavobacteriia</taxon>
        <taxon>Flavobacteriales</taxon>
        <taxon>Flavobacteriaceae</taxon>
        <taxon>Maribacter</taxon>
    </lineage>
</organism>
<proteinExistence type="predicted"/>
<dbReference type="PROSITE" id="PS51257">
    <property type="entry name" value="PROKAR_LIPOPROTEIN"/>
    <property type="match status" value="1"/>
</dbReference>
<evidence type="ECO:0000313" key="2">
    <source>
        <dbReference type="Proteomes" id="UP000598350"/>
    </source>
</evidence>
<dbReference type="Proteomes" id="UP000598350">
    <property type="component" value="Unassembled WGS sequence"/>
</dbReference>
<comment type="caution">
    <text evidence="1">The sequence shown here is derived from an EMBL/GenBank/DDBJ whole genome shotgun (WGS) entry which is preliminary data.</text>
</comment>
<dbReference type="EMBL" id="JABTCG010000003">
    <property type="protein sequence ID" value="MBD0850878.1"/>
    <property type="molecule type" value="Genomic_DNA"/>
</dbReference>
<accession>A0ABR7VBZ5</accession>
<name>A0ABR7VBZ5_9FLAO</name>
<evidence type="ECO:0000313" key="1">
    <source>
        <dbReference type="EMBL" id="MBD0850878.1"/>
    </source>
</evidence>
<reference evidence="1 2" key="1">
    <citation type="submission" date="2020-05" db="EMBL/GenBank/DDBJ databases">
        <title>The draft genome sequence of Maribacter arenosus CAU 1321.</title>
        <authorList>
            <person name="Mu L."/>
        </authorList>
    </citation>
    <scope>NUCLEOTIDE SEQUENCE [LARGE SCALE GENOMIC DNA]</scope>
    <source>
        <strain evidence="1 2">CAU 1321</strain>
    </source>
</reference>
<dbReference type="RefSeq" id="WP_188314011.1">
    <property type="nucleotide sequence ID" value="NZ_JABTCG010000003.1"/>
</dbReference>
<gene>
    <name evidence="1" type="ORF">HPE63_09380</name>
</gene>